<evidence type="ECO:0000256" key="6">
    <source>
        <dbReference type="ARBA" id="ARBA00023098"/>
    </source>
</evidence>
<dbReference type="SUPFAM" id="SSF56214">
    <property type="entry name" value="4'-phosphopantetheinyl transferase"/>
    <property type="match status" value="1"/>
</dbReference>
<dbReference type="RefSeq" id="WP_109729680.1">
    <property type="nucleotide sequence ID" value="NZ_BAAACK010000007.1"/>
</dbReference>
<dbReference type="GO" id="GO:0006633">
    <property type="term" value="P:fatty acid biosynthetic process"/>
    <property type="evidence" value="ECO:0007669"/>
    <property type="project" value="UniProtKB-UniRule"/>
</dbReference>
<dbReference type="InterPro" id="IPR037143">
    <property type="entry name" value="4-PPantetheinyl_Trfase_dom_sf"/>
</dbReference>
<comment type="similarity">
    <text evidence="8">Belongs to the P-Pant transferase superfamily. AcpS family.</text>
</comment>
<comment type="subcellular location">
    <subcellularLocation>
        <location evidence="8">Cytoplasm</location>
    </subcellularLocation>
</comment>
<proteinExistence type="inferred from homology"/>
<keyword evidence="2 8" id="KW-0808">Transferase</keyword>
<feature type="domain" description="4'-phosphopantetheinyl transferase" evidence="9">
    <location>
        <begin position="4"/>
        <end position="102"/>
    </location>
</feature>
<evidence type="ECO:0000256" key="5">
    <source>
        <dbReference type="ARBA" id="ARBA00022842"/>
    </source>
</evidence>
<evidence type="ECO:0000313" key="10">
    <source>
        <dbReference type="EMBL" id="PWJ32342.1"/>
    </source>
</evidence>
<keyword evidence="5 8" id="KW-0460">Magnesium</keyword>
<keyword evidence="4 8" id="KW-0276">Fatty acid metabolism</keyword>
<sequence>MIRGIGVDLVHVSDIQNWLEIKETHFLRNIFSKSELAEALQNDCAEYLAGRFAVKEAVFKAIIPLIPKSGLDFRKIESSHDVYGAPYVIITEELKHFLLLADVDRIHISLSGDDGLVIAYAIAEKTE</sequence>
<dbReference type="InterPro" id="IPR008278">
    <property type="entry name" value="4-PPantetheinyl_Trfase_dom"/>
</dbReference>
<keyword evidence="3 8" id="KW-0479">Metal-binding</keyword>
<evidence type="ECO:0000256" key="4">
    <source>
        <dbReference type="ARBA" id="ARBA00022832"/>
    </source>
</evidence>
<dbReference type="GO" id="GO:0008897">
    <property type="term" value="F:holo-[acyl-carrier-protein] synthase activity"/>
    <property type="evidence" value="ECO:0007669"/>
    <property type="project" value="UniProtKB-UniRule"/>
</dbReference>
<evidence type="ECO:0000256" key="1">
    <source>
        <dbReference type="ARBA" id="ARBA00022516"/>
    </source>
</evidence>
<keyword evidence="8" id="KW-0963">Cytoplasm</keyword>
<feature type="binding site" evidence="8">
    <location>
        <position position="56"/>
    </location>
    <ligand>
        <name>Mg(2+)</name>
        <dbReference type="ChEBI" id="CHEBI:18420"/>
    </ligand>
</feature>
<evidence type="ECO:0000256" key="3">
    <source>
        <dbReference type="ARBA" id="ARBA00022723"/>
    </source>
</evidence>
<dbReference type="Gene3D" id="3.90.470.20">
    <property type="entry name" value="4'-phosphopantetheinyl transferase domain"/>
    <property type="match status" value="1"/>
</dbReference>
<evidence type="ECO:0000256" key="2">
    <source>
        <dbReference type="ARBA" id="ARBA00022679"/>
    </source>
</evidence>
<organism evidence="10 11">
    <name type="scientific">Faecalicatena orotica</name>
    <dbReference type="NCBI Taxonomy" id="1544"/>
    <lineage>
        <taxon>Bacteria</taxon>
        <taxon>Bacillati</taxon>
        <taxon>Bacillota</taxon>
        <taxon>Clostridia</taxon>
        <taxon>Lachnospirales</taxon>
        <taxon>Lachnospiraceae</taxon>
        <taxon>Faecalicatena</taxon>
    </lineage>
</organism>
<evidence type="ECO:0000256" key="8">
    <source>
        <dbReference type="HAMAP-Rule" id="MF_00101"/>
    </source>
</evidence>
<keyword evidence="7 8" id="KW-0275">Fatty acid biosynthesis</keyword>
<dbReference type="InterPro" id="IPR002582">
    <property type="entry name" value="ACPS"/>
</dbReference>
<comment type="cofactor">
    <cofactor evidence="8">
        <name>Mg(2+)</name>
        <dbReference type="ChEBI" id="CHEBI:18420"/>
    </cofactor>
</comment>
<dbReference type="HAMAP" id="MF_00101">
    <property type="entry name" value="AcpS"/>
    <property type="match status" value="1"/>
</dbReference>
<dbReference type="InterPro" id="IPR004568">
    <property type="entry name" value="Ppantetheine-prot_Trfase_dom"/>
</dbReference>
<name>A0A2Y9B8J6_9FIRM</name>
<dbReference type="Proteomes" id="UP000245845">
    <property type="component" value="Unassembled WGS sequence"/>
</dbReference>
<dbReference type="EMBL" id="QGDL01000001">
    <property type="protein sequence ID" value="PWJ32342.1"/>
    <property type="molecule type" value="Genomic_DNA"/>
</dbReference>
<dbReference type="OrthoDB" id="517356at2"/>
<comment type="caution">
    <text evidence="10">The sequence shown here is derived from an EMBL/GenBank/DDBJ whole genome shotgun (WGS) entry which is preliminary data.</text>
</comment>
<protein>
    <recommendedName>
        <fullName evidence="8">Holo-[acyl-carrier-protein] synthase</fullName>
        <shortName evidence="8">Holo-ACP synthase</shortName>
        <ecNumber evidence="8">2.7.8.7</ecNumber>
    </recommendedName>
    <alternativeName>
        <fullName evidence="8">4'-phosphopantetheinyl transferase AcpS</fullName>
    </alternativeName>
</protein>
<comment type="function">
    <text evidence="8">Transfers the 4'-phosphopantetheine moiety from coenzyme A to a Ser of acyl-carrier-protein.</text>
</comment>
<accession>A0A2Y9B8J6</accession>
<keyword evidence="6 8" id="KW-0443">Lipid metabolism</keyword>
<feature type="binding site" evidence="8">
    <location>
        <position position="8"/>
    </location>
    <ligand>
        <name>Mg(2+)</name>
        <dbReference type="ChEBI" id="CHEBI:18420"/>
    </ligand>
</feature>
<dbReference type="GO" id="GO:0005737">
    <property type="term" value="C:cytoplasm"/>
    <property type="evidence" value="ECO:0007669"/>
    <property type="project" value="UniProtKB-SubCell"/>
</dbReference>
<dbReference type="Pfam" id="PF01648">
    <property type="entry name" value="ACPS"/>
    <property type="match status" value="1"/>
</dbReference>
<dbReference type="AlphaFoldDB" id="A0A2Y9B8J6"/>
<evidence type="ECO:0000313" key="11">
    <source>
        <dbReference type="Proteomes" id="UP000245845"/>
    </source>
</evidence>
<evidence type="ECO:0000256" key="7">
    <source>
        <dbReference type="ARBA" id="ARBA00023160"/>
    </source>
</evidence>
<gene>
    <name evidence="8" type="primary">acpS</name>
    <name evidence="10" type="ORF">A8806_101630</name>
</gene>
<keyword evidence="11" id="KW-1185">Reference proteome</keyword>
<reference evidence="10 11" key="1">
    <citation type="submission" date="2018-05" db="EMBL/GenBank/DDBJ databases">
        <title>The Hungate 1000. A catalogue of reference genomes from the rumen microbiome.</title>
        <authorList>
            <person name="Kelly W."/>
        </authorList>
    </citation>
    <scope>NUCLEOTIDE SEQUENCE [LARGE SCALE GENOMIC DNA]</scope>
    <source>
        <strain evidence="10 11">NLAE-zl-C242</strain>
    </source>
</reference>
<dbReference type="NCBIfam" id="TIGR00556">
    <property type="entry name" value="pantethn_trn"/>
    <property type="match status" value="1"/>
</dbReference>
<dbReference type="EC" id="2.7.8.7" evidence="8"/>
<evidence type="ECO:0000259" key="9">
    <source>
        <dbReference type="Pfam" id="PF01648"/>
    </source>
</evidence>
<comment type="catalytic activity">
    <reaction evidence="8">
        <text>apo-[ACP] + CoA = holo-[ACP] + adenosine 3',5'-bisphosphate + H(+)</text>
        <dbReference type="Rhea" id="RHEA:12068"/>
        <dbReference type="Rhea" id="RHEA-COMP:9685"/>
        <dbReference type="Rhea" id="RHEA-COMP:9690"/>
        <dbReference type="ChEBI" id="CHEBI:15378"/>
        <dbReference type="ChEBI" id="CHEBI:29999"/>
        <dbReference type="ChEBI" id="CHEBI:57287"/>
        <dbReference type="ChEBI" id="CHEBI:58343"/>
        <dbReference type="ChEBI" id="CHEBI:64479"/>
        <dbReference type="EC" id="2.7.8.7"/>
    </reaction>
</comment>
<dbReference type="GO" id="GO:0000287">
    <property type="term" value="F:magnesium ion binding"/>
    <property type="evidence" value="ECO:0007669"/>
    <property type="project" value="UniProtKB-UniRule"/>
</dbReference>
<keyword evidence="1 8" id="KW-0444">Lipid biosynthesis</keyword>
<dbReference type="NCBIfam" id="TIGR00516">
    <property type="entry name" value="acpS"/>
    <property type="match status" value="1"/>
</dbReference>